<dbReference type="InterPro" id="IPR051690">
    <property type="entry name" value="PseI-like"/>
</dbReference>
<dbReference type="InterPro" id="IPR013974">
    <property type="entry name" value="SAF"/>
</dbReference>
<dbReference type="InterPro" id="IPR013785">
    <property type="entry name" value="Aldolase_TIM"/>
</dbReference>
<protein>
    <submittedName>
        <fullName evidence="2">N-acetylneuraminate synthase</fullName>
        <ecNumber evidence="2">2.5.1.56</ecNumber>
    </submittedName>
</protein>
<gene>
    <name evidence="2" type="primary">neuB</name>
    <name evidence="2" type="ORF">ACFQ3W_21535</name>
</gene>
<keyword evidence="2" id="KW-0808">Transferase</keyword>
<dbReference type="GO" id="GO:0050462">
    <property type="term" value="F:N-acetylneuraminate synthase activity"/>
    <property type="evidence" value="ECO:0007669"/>
    <property type="project" value="UniProtKB-EC"/>
</dbReference>
<dbReference type="RefSeq" id="WP_379321303.1">
    <property type="nucleotide sequence ID" value="NZ_JBHTLM010000021.1"/>
</dbReference>
<dbReference type="EMBL" id="JBHTLM010000021">
    <property type="protein sequence ID" value="MFD1178864.1"/>
    <property type="molecule type" value="Genomic_DNA"/>
</dbReference>
<dbReference type="SUPFAM" id="SSF51569">
    <property type="entry name" value="Aldolase"/>
    <property type="match status" value="1"/>
</dbReference>
<evidence type="ECO:0000259" key="1">
    <source>
        <dbReference type="PROSITE" id="PS50844"/>
    </source>
</evidence>
<dbReference type="Gene3D" id="3.20.20.70">
    <property type="entry name" value="Aldolase class I"/>
    <property type="match status" value="1"/>
</dbReference>
<keyword evidence="3" id="KW-1185">Reference proteome</keyword>
<name>A0ABW3S252_9BACL</name>
<dbReference type="NCBIfam" id="TIGR03569">
    <property type="entry name" value="NeuB_NnaB"/>
    <property type="match status" value="1"/>
</dbReference>
<dbReference type="SUPFAM" id="SSF51269">
    <property type="entry name" value="AFP III-like domain"/>
    <property type="match status" value="1"/>
</dbReference>
<sequence length="343" mass="38348">MSIKEVVNGDRKSTYIIAEIGVNHNGSKKMAFDLIDQAIASGADAVKFQTFISEKLVTSKAKKAEYQKKTTLPDESQLDMLKKLELSFEDFADLKRYCAKKKVDFLSTPFDEESADFLYSIGVDGFKIGSGDMNNIPFIKKIDRYHLPIILSTGMSDLDEVGYSLQNIQFSPLALLHCTSEYPAPLEEVNLLAMKTMESSFKKIVGFSDHTKGKEAALTAVALGAKIIEKHFTLDRNLEGPDHKASMEPKDFLQLVKSIREVEQILGDGIKRIMPSERNTKSVARKSIVSSKKLSIGDVIRESDLMTKRPGTGLEPKHFYDLIGKVVIREVAAEQMISWDDVR</sequence>
<dbReference type="Proteomes" id="UP001597262">
    <property type="component" value="Unassembled WGS sequence"/>
</dbReference>
<dbReference type="Pfam" id="PF03102">
    <property type="entry name" value="NeuB"/>
    <property type="match status" value="1"/>
</dbReference>
<dbReference type="EC" id="2.5.1.56" evidence="2"/>
<dbReference type="PANTHER" id="PTHR42966">
    <property type="entry name" value="N-ACETYLNEURAMINATE SYNTHASE"/>
    <property type="match status" value="1"/>
</dbReference>
<comment type="caution">
    <text evidence="2">The sequence shown here is derived from an EMBL/GenBank/DDBJ whole genome shotgun (WGS) entry which is preliminary data.</text>
</comment>
<accession>A0ABW3S252</accession>
<dbReference type="InterPro" id="IPR020007">
    <property type="entry name" value="NeuB/NeuA"/>
</dbReference>
<dbReference type="PROSITE" id="PS50844">
    <property type="entry name" value="AFP_LIKE"/>
    <property type="match status" value="1"/>
</dbReference>
<dbReference type="Gene3D" id="3.90.1210.10">
    <property type="entry name" value="Antifreeze-like/N-acetylneuraminic acid synthase C-terminal domain"/>
    <property type="match status" value="1"/>
</dbReference>
<feature type="domain" description="AFP-like" evidence="1">
    <location>
        <begin position="287"/>
        <end position="343"/>
    </location>
</feature>
<proteinExistence type="predicted"/>
<dbReference type="InterPro" id="IPR057736">
    <property type="entry name" value="SAF_PseI/NeuA/NeuB"/>
</dbReference>
<reference evidence="3" key="1">
    <citation type="journal article" date="2019" name="Int. J. Syst. Evol. Microbiol.">
        <title>The Global Catalogue of Microorganisms (GCM) 10K type strain sequencing project: providing services to taxonomists for standard genome sequencing and annotation.</title>
        <authorList>
            <consortium name="The Broad Institute Genomics Platform"/>
            <consortium name="The Broad Institute Genome Sequencing Center for Infectious Disease"/>
            <person name="Wu L."/>
            <person name="Ma J."/>
        </authorList>
    </citation>
    <scope>NUCLEOTIDE SEQUENCE [LARGE SCALE GENOMIC DNA]</scope>
    <source>
        <strain evidence="3">CCUG 59189</strain>
    </source>
</reference>
<organism evidence="2 3">
    <name type="scientific">Paenibacillus puldeungensis</name>
    <dbReference type="NCBI Taxonomy" id="696536"/>
    <lineage>
        <taxon>Bacteria</taxon>
        <taxon>Bacillati</taxon>
        <taxon>Bacillota</taxon>
        <taxon>Bacilli</taxon>
        <taxon>Bacillales</taxon>
        <taxon>Paenibacillaceae</taxon>
        <taxon>Paenibacillus</taxon>
    </lineage>
</organism>
<dbReference type="CDD" id="cd11615">
    <property type="entry name" value="SAF_NeuB_like"/>
    <property type="match status" value="1"/>
</dbReference>
<evidence type="ECO:0000313" key="3">
    <source>
        <dbReference type="Proteomes" id="UP001597262"/>
    </source>
</evidence>
<dbReference type="PANTHER" id="PTHR42966:SF1">
    <property type="entry name" value="SIALIC ACID SYNTHASE"/>
    <property type="match status" value="1"/>
</dbReference>
<evidence type="ECO:0000313" key="2">
    <source>
        <dbReference type="EMBL" id="MFD1178864.1"/>
    </source>
</evidence>
<dbReference type="InterPro" id="IPR006190">
    <property type="entry name" value="SAF_AFP_Neu5Ac"/>
</dbReference>
<dbReference type="Pfam" id="PF08666">
    <property type="entry name" value="SAF"/>
    <property type="match status" value="1"/>
</dbReference>
<dbReference type="SMART" id="SM00858">
    <property type="entry name" value="SAF"/>
    <property type="match status" value="1"/>
</dbReference>
<dbReference type="InterPro" id="IPR013132">
    <property type="entry name" value="PseI/NeuA/B-like_N"/>
</dbReference>
<dbReference type="InterPro" id="IPR036732">
    <property type="entry name" value="AFP_Neu5c_C_sf"/>
</dbReference>